<proteinExistence type="predicted"/>
<dbReference type="InterPro" id="IPR000073">
    <property type="entry name" value="AB_hydrolase_1"/>
</dbReference>
<dbReference type="Pfam" id="PF00561">
    <property type="entry name" value="Abhydrolase_1"/>
    <property type="match status" value="1"/>
</dbReference>
<keyword evidence="2" id="KW-0378">Hydrolase</keyword>
<evidence type="ECO:0000313" key="3">
    <source>
        <dbReference type="Proteomes" id="UP001431776"/>
    </source>
</evidence>
<dbReference type="AlphaFoldDB" id="A0AAW6U5U4"/>
<reference evidence="2" key="1">
    <citation type="submission" date="2023-05" db="EMBL/GenBank/DDBJ databases">
        <title>Anaerotaeda fermentans gen. nov., sp. nov., a novel anaerobic planctomycete of the new family within the order Sedimentisphaerales isolated from Taman Peninsula, Russia.</title>
        <authorList>
            <person name="Khomyakova M.A."/>
            <person name="Merkel A.Y."/>
            <person name="Slobodkin A.I."/>
        </authorList>
    </citation>
    <scope>NUCLEOTIDE SEQUENCE</scope>
    <source>
        <strain evidence="2">M17dextr</strain>
    </source>
</reference>
<dbReference type="PANTHER" id="PTHR43433:SF5">
    <property type="entry name" value="AB HYDROLASE-1 DOMAIN-CONTAINING PROTEIN"/>
    <property type="match status" value="1"/>
</dbReference>
<dbReference type="InterPro" id="IPR050471">
    <property type="entry name" value="AB_hydrolase"/>
</dbReference>
<dbReference type="GO" id="GO:0016787">
    <property type="term" value="F:hydrolase activity"/>
    <property type="evidence" value="ECO:0007669"/>
    <property type="project" value="UniProtKB-KW"/>
</dbReference>
<dbReference type="PANTHER" id="PTHR43433">
    <property type="entry name" value="HYDROLASE, ALPHA/BETA FOLD FAMILY PROTEIN"/>
    <property type="match status" value="1"/>
</dbReference>
<evidence type="ECO:0000259" key="1">
    <source>
        <dbReference type="Pfam" id="PF00561"/>
    </source>
</evidence>
<sequence length="145" mass="15970">MTVKCLWACLLSTLIVVDTRGHGRSTLGEQAMTYPLLADDMARLLDELGTGPVTVVGHSDGGVIGYILAAKYPEKVRALVANGANFRKAGRGGLTPQINEWIKTLTPVAIEQWGDIRRRYEGLNPEIEAFAPILLRFLNRVHDTR</sequence>
<dbReference type="EMBL" id="JASCXX010000027">
    <property type="protein sequence ID" value="MDI6451014.1"/>
    <property type="molecule type" value="Genomic_DNA"/>
</dbReference>
<feature type="domain" description="AB hydrolase-1" evidence="1">
    <location>
        <begin position="14"/>
        <end position="84"/>
    </location>
</feature>
<keyword evidence="3" id="KW-1185">Reference proteome</keyword>
<dbReference type="RefSeq" id="WP_349246423.1">
    <property type="nucleotide sequence ID" value="NZ_JASCXX010000027.1"/>
</dbReference>
<evidence type="ECO:0000313" key="2">
    <source>
        <dbReference type="EMBL" id="MDI6451014.1"/>
    </source>
</evidence>
<comment type="caution">
    <text evidence="2">The sequence shown here is derived from an EMBL/GenBank/DDBJ whole genome shotgun (WGS) entry which is preliminary data.</text>
</comment>
<name>A0AAW6U5U4_9BACT</name>
<dbReference type="InterPro" id="IPR029058">
    <property type="entry name" value="AB_hydrolase_fold"/>
</dbReference>
<dbReference type="Proteomes" id="UP001431776">
    <property type="component" value="Unassembled WGS sequence"/>
</dbReference>
<protein>
    <submittedName>
        <fullName evidence="2">Alpha/beta fold hydrolase</fullName>
    </submittedName>
</protein>
<accession>A0AAW6U5U4</accession>
<gene>
    <name evidence="2" type="ORF">QJ522_18280</name>
</gene>
<organism evidence="2 3">
    <name type="scientific">Anaerobaca lacustris</name>
    <dbReference type="NCBI Taxonomy" id="3044600"/>
    <lineage>
        <taxon>Bacteria</taxon>
        <taxon>Pseudomonadati</taxon>
        <taxon>Planctomycetota</taxon>
        <taxon>Phycisphaerae</taxon>
        <taxon>Sedimentisphaerales</taxon>
        <taxon>Anaerobacaceae</taxon>
        <taxon>Anaerobaca</taxon>
    </lineage>
</organism>
<dbReference type="Gene3D" id="3.40.50.1820">
    <property type="entry name" value="alpha/beta hydrolase"/>
    <property type="match status" value="1"/>
</dbReference>
<dbReference type="SUPFAM" id="SSF53474">
    <property type="entry name" value="alpha/beta-Hydrolases"/>
    <property type="match status" value="1"/>
</dbReference>